<evidence type="ECO:0000313" key="3">
    <source>
        <dbReference type="Proteomes" id="UP000000305"/>
    </source>
</evidence>
<dbReference type="SUPFAM" id="SSF56112">
    <property type="entry name" value="Protein kinase-like (PK-like)"/>
    <property type="match status" value="1"/>
</dbReference>
<protein>
    <recommendedName>
        <fullName evidence="1">Protein kinase domain-containing protein</fullName>
    </recommendedName>
</protein>
<sequence>MDCTSRKSCPGKSVEHNEILRQITERLAEIHSRGEVHGKHLSSLVAEILDSAGKLDISNESLSEWRPAEETKTDLKPTKEGDVFSLGCYFYYVITGGQHPFGRSGQRALFIENNLYHLAGCRDQQLQTLIARMISHDCTKRPNPSELLNHPFLWHSEKTEEYLTNVAENIDENSDQYNKWKGTILLSNKSIGVNRGQKKTSVKVTNVAAVLKEIKVSAA</sequence>
<dbReference type="GO" id="GO:0004521">
    <property type="term" value="F:RNA endonuclease activity"/>
    <property type="evidence" value="ECO:0007669"/>
    <property type="project" value="InterPro"/>
</dbReference>
<evidence type="ECO:0000259" key="1">
    <source>
        <dbReference type="PROSITE" id="PS50011"/>
    </source>
</evidence>
<dbReference type="InterPro" id="IPR011009">
    <property type="entry name" value="Kinase-like_dom_sf"/>
</dbReference>
<dbReference type="PhylomeDB" id="E9HWV8"/>
<dbReference type="AlphaFoldDB" id="E9HWV8"/>
<accession>E9HWV8</accession>
<keyword evidence="3" id="KW-1185">Reference proteome</keyword>
<gene>
    <name evidence="2" type="ORF">DAPPUDRAFT_267718</name>
</gene>
<reference evidence="2 3" key="1">
    <citation type="journal article" date="2011" name="Science">
        <title>The ecoresponsive genome of Daphnia pulex.</title>
        <authorList>
            <person name="Colbourne J.K."/>
            <person name="Pfrender M.E."/>
            <person name="Gilbert D."/>
            <person name="Thomas W.K."/>
            <person name="Tucker A."/>
            <person name="Oakley T.H."/>
            <person name="Tokishita S."/>
            <person name="Aerts A."/>
            <person name="Arnold G.J."/>
            <person name="Basu M.K."/>
            <person name="Bauer D.J."/>
            <person name="Caceres C.E."/>
            <person name="Carmel L."/>
            <person name="Casola C."/>
            <person name="Choi J.H."/>
            <person name="Detter J.C."/>
            <person name="Dong Q."/>
            <person name="Dusheyko S."/>
            <person name="Eads B.D."/>
            <person name="Frohlich T."/>
            <person name="Geiler-Samerotte K.A."/>
            <person name="Gerlach D."/>
            <person name="Hatcher P."/>
            <person name="Jogdeo S."/>
            <person name="Krijgsveld J."/>
            <person name="Kriventseva E.V."/>
            <person name="Kultz D."/>
            <person name="Laforsch C."/>
            <person name="Lindquist E."/>
            <person name="Lopez J."/>
            <person name="Manak J.R."/>
            <person name="Muller J."/>
            <person name="Pangilinan J."/>
            <person name="Patwardhan R.P."/>
            <person name="Pitluck S."/>
            <person name="Pritham E.J."/>
            <person name="Rechtsteiner A."/>
            <person name="Rho M."/>
            <person name="Rogozin I.B."/>
            <person name="Sakarya O."/>
            <person name="Salamov A."/>
            <person name="Schaack S."/>
            <person name="Shapiro H."/>
            <person name="Shiga Y."/>
            <person name="Skalitzky C."/>
            <person name="Smith Z."/>
            <person name="Souvorov A."/>
            <person name="Sung W."/>
            <person name="Tang Z."/>
            <person name="Tsuchiya D."/>
            <person name="Tu H."/>
            <person name="Vos H."/>
            <person name="Wang M."/>
            <person name="Wolf Y.I."/>
            <person name="Yamagata H."/>
            <person name="Yamada T."/>
            <person name="Ye Y."/>
            <person name="Shaw J.R."/>
            <person name="Andrews J."/>
            <person name="Crease T.J."/>
            <person name="Tang H."/>
            <person name="Lucas S.M."/>
            <person name="Robertson H.M."/>
            <person name="Bork P."/>
            <person name="Koonin E.V."/>
            <person name="Zdobnov E.M."/>
            <person name="Grigoriev I.V."/>
            <person name="Lynch M."/>
            <person name="Boore J.L."/>
        </authorList>
    </citation>
    <scope>NUCLEOTIDE SEQUENCE [LARGE SCALE GENOMIC DNA]</scope>
</reference>
<dbReference type="GO" id="GO:0030968">
    <property type="term" value="P:endoplasmic reticulum unfolded protein response"/>
    <property type="evidence" value="ECO:0007669"/>
    <property type="project" value="InterPro"/>
</dbReference>
<dbReference type="InterPro" id="IPR000719">
    <property type="entry name" value="Prot_kinase_dom"/>
</dbReference>
<dbReference type="PANTHER" id="PTHR13954">
    <property type="entry name" value="IRE1-RELATED"/>
    <property type="match status" value="1"/>
</dbReference>
<dbReference type="KEGG" id="dpx:DAPPUDRAFT_267718"/>
<dbReference type="HOGENOM" id="CLU_1262687_0_0_1"/>
<dbReference type="GO" id="GO:0004674">
    <property type="term" value="F:protein serine/threonine kinase activity"/>
    <property type="evidence" value="ECO:0007669"/>
    <property type="project" value="InterPro"/>
</dbReference>
<dbReference type="InParanoid" id="E9HWV8"/>
<dbReference type="PANTHER" id="PTHR13954:SF6">
    <property type="entry name" value="NON-SPECIFIC SERINE_THREONINE PROTEIN KINASE"/>
    <property type="match status" value="1"/>
</dbReference>
<dbReference type="GO" id="GO:0005524">
    <property type="term" value="F:ATP binding"/>
    <property type="evidence" value="ECO:0007669"/>
    <property type="project" value="InterPro"/>
</dbReference>
<dbReference type="OrthoDB" id="6356867at2759"/>
<dbReference type="PROSITE" id="PS50011">
    <property type="entry name" value="PROTEIN_KINASE_DOM"/>
    <property type="match status" value="1"/>
</dbReference>
<dbReference type="STRING" id="6669.E9HWV8"/>
<dbReference type="Proteomes" id="UP000000305">
    <property type="component" value="Unassembled WGS sequence"/>
</dbReference>
<dbReference type="eggNOG" id="KOG1027">
    <property type="taxonomic scope" value="Eukaryota"/>
</dbReference>
<dbReference type="Gene3D" id="1.10.510.10">
    <property type="entry name" value="Transferase(Phosphotransferase) domain 1"/>
    <property type="match status" value="1"/>
</dbReference>
<proteinExistence type="predicted"/>
<dbReference type="InterPro" id="IPR045133">
    <property type="entry name" value="IRE1/2-like"/>
</dbReference>
<feature type="domain" description="Protein kinase" evidence="1">
    <location>
        <begin position="1"/>
        <end position="153"/>
    </location>
</feature>
<evidence type="ECO:0000313" key="2">
    <source>
        <dbReference type="EMBL" id="EFX63774.1"/>
    </source>
</evidence>
<organism evidence="2 3">
    <name type="scientific">Daphnia pulex</name>
    <name type="common">Water flea</name>
    <dbReference type="NCBI Taxonomy" id="6669"/>
    <lineage>
        <taxon>Eukaryota</taxon>
        <taxon>Metazoa</taxon>
        <taxon>Ecdysozoa</taxon>
        <taxon>Arthropoda</taxon>
        <taxon>Crustacea</taxon>
        <taxon>Branchiopoda</taxon>
        <taxon>Diplostraca</taxon>
        <taxon>Cladocera</taxon>
        <taxon>Anomopoda</taxon>
        <taxon>Daphniidae</taxon>
        <taxon>Daphnia</taxon>
    </lineage>
</organism>
<name>E9HWV8_DAPPU</name>
<dbReference type="EMBL" id="GL732966">
    <property type="protein sequence ID" value="EFX63774.1"/>
    <property type="molecule type" value="Genomic_DNA"/>
</dbReference>